<dbReference type="EMBL" id="GBXM01024857">
    <property type="protein sequence ID" value="JAH83720.1"/>
    <property type="molecule type" value="Transcribed_RNA"/>
</dbReference>
<name>A0A0E9W2C9_ANGAN</name>
<accession>A0A0E9W2C9</accession>
<reference evidence="1" key="2">
    <citation type="journal article" date="2015" name="Fish Shellfish Immunol.">
        <title>Early steps in the European eel (Anguilla anguilla)-Vibrio vulnificus interaction in the gills: Role of the RtxA13 toxin.</title>
        <authorList>
            <person name="Callol A."/>
            <person name="Pajuelo D."/>
            <person name="Ebbesson L."/>
            <person name="Teles M."/>
            <person name="MacKenzie S."/>
            <person name="Amaro C."/>
        </authorList>
    </citation>
    <scope>NUCLEOTIDE SEQUENCE</scope>
</reference>
<protein>
    <submittedName>
        <fullName evidence="1">Uncharacterized protein</fullName>
    </submittedName>
</protein>
<proteinExistence type="predicted"/>
<organism evidence="1">
    <name type="scientific">Anguilla anguilla</name>
    <name type="common">European freshwater eel</name>
    <name type="synonym">Muraena anguilla</name>
    <dbReference type="NCBI Taxonomy" id="7936"/>
    <lineage>
        <taxon>Eukaryota</taxon>
        <taxon>Metazoa</taxon>
        <taxon>Chordata</taxon>
        <taxon>Craniata</taxon>
        <taxon>Vertebrata</taxon>
        <taxon>Euteleostomi</taxon>
        <taxon>Actinopterygii</taxon>
        <taxon>Neopterygii</taxon>
        <taxon>Teleostei</taxon>
        <taxon>Anguilliformes</taxon>
        <taxon>Anguillidae</taxon>
        <taxon>Anguilla</taxon>
    </lineage>
</organism>
<reference evidence="1" key="1">
    <citation type="submission" date="2014-11" db="EMBL/GenBank/DDBJ databases">
        <authorList>
            <person name="Amaro Gonzalez C."/>
        </authorList>
    </citation>
    <scope>NUCLEOTIDE SEQUENCE</scope>
</reference>
<sequence length="9" mass="1057">MYFVGQSLI</sequence>
<evidence type="ECO:0000313" key="1">
    <source>
        <dbReference type="EMBL" id="JAH83720.1"/>
    </source>
</evidence>